<dbReference type="PANTHER" id="PTHR43544:SF7">
    <property type="entry name" value="NADB-LER2"/>
    <property type="match status" value="1"/>
</dbReference>
<reference evidence="4" key="1">
    <citation type="submission" date="2022-07" db="EMBL/GenBank/DDBJ databases">
        <title>Genome Sequence of Agrocybe chaxingu.</title>
        <authorList>
            <person name="Buettner E."/>
        </authorList>
    </citation>
    <scope>NUCLEOTIDE SEQUENCE</scope>
    <source>
        <strain evidence="4">MP-N11</strain>
    </source>
</reference>
<dbReference type="PANTHER" id="PTHR43544">
    <property type="entry name" value="SHORT-CHAIN DEHYDROGENASE/REDUCTASE"/>
    <property type="match status" value="1"/>
</dbReference>
<dbReference type="OrthoDB" id="9876299at2759"/>
<accession>A0A9W8JTZ9</accession>
<organism evidence="4 5">
    <name type="scientific">Agrocybe chaxingu</name>
    <dbReference type="NCBI Taxonomy" id="84603"/>
    <lineage>
        <taxon>Eukaryota</taxon>
        <taxon>Fungi</taxon>
        <taxon>Dikarya</taxon>
        <taxon>Basidiomycota</taxon>
        <taxon>Agaricomycotina</taxon>
        <taxon>Agaricomycetes</taxon>
        <taxon>Agaricomycetidae</taxon>
        <taxon>Agaricales</taxon>
        <taxon>Agaricineae</taxon>
        <taxon>Strophariaceae</taxon>
        <taxon>Agrocybe</taxon>
    </lineage>
</organism>
<evidence type="ECO:0000313" key="4">
    <source>
        <dbReference type="EMBL" id="KAJ3501770.1"/>
    </source>
</evidence>
<evidence type="ECO:0000256" key="2">
    <source>
        <dbReference type="ARBA" id="ARBA00022857"/>
    </source>
</evidence>
<protein>
    <submittedName>
        <fullName evidence="4">Uncharacterized protein</fullName>
    </submittedName>
</protein>
<keyword evidence="5" id="KW-1185">Reference proteome</keyword>
<evidence type="ECO:0000256" key="1">
    <source>
        <dbReference type="ARBA" id="ARBA00006484"/>
    </source>
</evidence>
<dbReference type="EMBL" id="JANKHO010001383">
    <property type="protein sequence ID" value="KAJ3501770.1"/>
    <property type="molecule type" value="Genomic_DNA"/>
</dbReference>
<dbReference type="InterPro" id="IPR051468">
    <property type="entry name" value="Fungal_SecMetab_SDRs"/>
</dbReference>
<dbReference type="Proteomes" id="UP001148786">
    <property type="component" value="Unassembled WGS sequence"/>
</dbReference>
<dbReference type="AlphaFoldDB" id="A0A9W8JTZ9"/>
<dbReference type="GO" id="GO:0016491">
    <property type="term" value="F:oxidoreductase activity"/>
    <property type="evidence" value="ECO:0007669"/>
    <property type="project" value="UniProtKB-KW"/>
</dbReference>
<dbReference type="InterPro" id="IPR002347">
    <property type="entry name" value="SDR_fam"/>
</dbReference>
<evidence type="ECO:0000313" key="5">
    <source>
        <dbReference type="Proteomes" id="UP001148786"/>
    </source>
</evidence>
<dbReference type="InterPro" id="IPR036291">
    <property type="entry name" value="NAD(P)-bd_dom_sf"/>
</dbReference>
<proteinExistence type="inferred from homology"/>
<gene>
    <name evidence="4" type="ORF">NLJ89_g9192</name>
</gene>
<comment type="similarity">
    <text evidence="1">Belongs to the short-chain dehydrogenases/reductases (SDR) family.</text>
</comment>
<dbReference type="PRINTS" id="PR00081">
    <property type="entry name" value="GDHRDH"/>
</dbReference>
<sequence>MSPTKVYLITGTNRGIGLGLVNEIVTRHEDAVVYAGVRDPAKATALQETSTKFPGKVEIVKLISADEQTHKDVAKMIQEKHGYVDVVIANAAVSDARGAVGMLQIDALRKHFEVNATGVIVLFQAVLPLLEASKSTPKFIPISSGGGSLTAFIDQRFEVTAYGASKAALNYITRRIHFENDWLVAFPLSPGVVKTDAVYQARDLDKTGEIAKLLDQASVSIEDASVMLVNIVDNATREKEGGEFVDVDGGRIPW</sequence>
<comment type="caution">
    <text evidence="4">The sequence shown here is derived from an EMBL/GenBank/DDBJ whole genome shotgun (WGS) entry which is preliminary data.</text>
</comment>
<keyword evidence="3" id="KW-0560">Oxidoreductase</keyword>
<name>A0A9W8JTZ9_9AGAR</name>
<evidence type="ECO:0000256" key="3">
    <source>
        <dbReference type="ARBA" id="ARBA00023002"/>
    </source>
</evidence>
<dbReference type="SUPFAM" id="SSF51735">
    <property type="entry name" value="NAD(P)-binding Rossmann-fold domains"/>
    <property type="match status" value="1"/>
</dbReference>
<keyword evidence="2" id="KW-0521">NADP</keyword>
<dbReference type="GO" id="GO:0005737">
    <property type="term" value="C:cytoplasm"/>
    <property type="evidence" value="ECO:0007669"/>
    <property type="project" value="TreeGrafter"/>
</dbReference>
<dbReference type="Gene3D" id="3.40.50.720">
    <property type="entry name" value="NAD(P)-binding Rossmann-like Domain"/>
    <property type="match status" value="1"/>
</dbReference>
<dbReference type="Pfam" id="PF00106">
    <property type="entry name" value="adh_short"/>
    <property type="match status" value="1"/>
</dbReference>